<name>A0A9D1SMD2_9FIRM</name>
<dbReference type="SMART" id="SM00645">
    <property type="entry name" value="Pept_C1"/>
    <property type="match status" value="1"/>
</dbReference>
<dbReference type="GO" id="GO:0006508">
    <property type="term" value="P:proteolysis"/>
    <property type="evidence" value="ECO:0007669"/>
    <property type="project" value="UniProtKB-KW"/>
</dbReference>
<reference evidence="3" key="2">
    <citation type="journal article" date="2021" name="PeerJ">
        <title>Extensive microbial diversity within the chicken gut microbiome revealed by metagenomics and culture.</title>
        <authorList>
            <person name="Gilroy R."/>
            <person name="Ravi A."/>
            <person name="Getino M."/>
            <person name="Pursley I."/>
            <person name="Horton D.L."/>
            <person name="Alikhan N.F."/>
            <person name="Baker D."/>
            <person name="Gharbi K."/>
            <person name="Hall N."/>
            <person name="Watson M."/>
            <person name="Adriaenssens E.M."/>
            <person name="Foster-Nyarko E."/>
            <person name="Jarju S."/>
            <person name="Secka A."/>
            <person name="Antonio M."/>
            <person name="Oren A."/>
            <person name="Chaudhuri R.R."/>
            <person name="La Ragione R."/>
            <person name="Hildebrand F."/>
            <person name="Pallen M.J."/>
        </authorList>
    </citation>
    <scope>NUCLEOTIDE SEQUENCE</scope>
    <source>
        <strain evidence="3">CHK160-1198</strain>
    </source>
</reference>
<dbReference type="EMBL" id="DVNI01000132">
    <property type="protein sequence ID" value="HIU64897.1"/>
    <property type="molecule type" value="Genomic_DNA"/>
</dbReference>
<dbReference type="Proteomes" id="UP000824099">
    <property type="component" value="Unassembled WGS sequence"/>
</dbReference>
<proteinExistence type="inferred from homology"/>
<dbReference type="CDD" id="cd02619">
    <property type="entry name" value="Peptidase_C1"/>
    <property type="match status" value="1"/>
</dbReference>
<evidence type="ECO:0000313" key="3">
    <source>
        <dbReference type="EMBL" id="HIU64897.1"/>
    </source>
</evidence>
<comment type="caution">
    <text evidence="3">The sequence shown here is derived from an EMBL/GenBank/DDBJ whole genome shotgun (WGS) entry which is preliminary data.</text>
</comment>
<protein>
    <submittedName>
        <fullName evidence="3">Cysteine protease</fullName>
    </submittedName>
</protein>
<keyword evidence="3" id="KW-0378">Hydrolase</keyword>
<evidence type="ECO:0000256" key="1">
    <source>
        <dbReference type="ARBA" id="ARBA00008455"/>
    </source>
</evidence>
<dbReference type="SUPFAM" id="SSF54001">
    <property type="entry name" value="Cysteine proteinases"/>
    <property type="match status" value="1"/>
</dbReference>
<dbReference type="InterPro" id="IPR013128">
    <property type="entry name" value="Peptidase_C1A"/>
</dbReference>
<evidence type="ECO:0000313" key="4">
    <source>
        <dbReference type="Proteomes" id="UP000824099"/>
    </source>
</evidence>
<organism evidence="3 4">
    <name type="scientific">Candidatus Avacidaminococcus intestinavium</name>
    <dbReference type="NCBI Taxonomy" id="2840684"/>
    <lineage>
        <taxon>Bacteria</taxon>
        <taxon>Bacillati</taxon>
        <taxon>Bacillota</taxon>
        <taxon>Negativicutes</taxon>
        <taxon>Acidaminococcales</taxon>
        <taxon>Acidaminococcaceae</taxon>
        <taxon>Acidaminococcaceae incertae sedis</taxon>
        <taxon>Candidatus Avacidaminococcus</taxon>
    </lineage>
</organism>
<feature type="domain" description="Peptidase C1A papain C-terminal" evidence="2">
    <location>
        <begin position="49"/>
        <end position="276"/>
    </location>
</feature>
<dbReference type="AlphaFoldDB" id="A0A9D1SMD2"/>
<dbReference type="Gene3D" id="3.90.70.10">
    <property type="entry name" value="Cysteine proteinases"/>
    <property type="match status" value="1"/>
</dbReference>
<reference evidence="3" key="1">
    <citation type="submission" date="2020-10" db="EMBL/GenBank/DDBJ databases">
        <authorList>
            <person name="Gilroy R."/>
        </authorList>
    </citation>
    <scope>NUCLEOTIDE SEQUENCE</scope>
    <source>
        <strain evidence="3">CHK160-1198</strain>
    </source>
</reference>
<gene>
    <name evidence="3" type="ORF">IAB06_07690</name>
</gene>
<keyword evidence="3" id="KW-0645">Protease</keyword>
<comment type="similarity">
    <text evidence="1">Belongs to the peptidase C1 family.</text>
</comment>
<dbReference type="InterPro" id="IPR000668">
    <property type="entry name" value="Peptidase_C1A_C"/>
</dbReference>
<evidence type="ECO:0000259" key="2">
    <source>
        <dbReference type="SMART" id="SM00645"/>
    </source>
</evidence>
<dbReference type="Pfam" id="PF00112">
    <property type="entry name" value="Peptidase_C1"/>
    <property type="match status" value="1"/>
</dbReference>
<sequence>MLEKIILPDRRKVGTGWLPPLPDARDYTDKHPSILKILKKMGLKTRIKLPPKVDLRKWCNEEVPEQGELGACTAHAAAAIIEYYQNRAYGKDFKASRLFIYKNSRNLQGVTGDAGSFIRDTMGSLALCGVPPEKYWPYTEKNPDFDKDPTCFVYAIADNYEALQYFCHDPITSGLEPKKVLTSVKRYLALGIPAMFGFYGYDSFTDTDVEGGIPIPGGEEQATWGHAVAAFGYDDNIKITNTKYNVETTGAILFRNSWGNSWGDGGYGWLPYEYILNKKASDFWSLLNMNWIETEQFGV</sequence>
<dbReference type="PANTHER" id="PTHR12411">
    <property type="entry name" value="CYSTEINE PROTEASE FAMILY C1-RELATED"/>
    <property type="match status" value="1"/>
</dbReference>
<dbReference type="GO" id="GO:0008234">
    <property type="term" value="F:cysteine-type peptidase activity"/>
    <property type="evidence" value="ECO:0007669"/>
    <property type="project" value="InterPro"/>
</dbReference>
<accession>A0A9D1SMD2</accession>
<dbReference type="InterPro" id="IPR038765">
    <property type="entry name" value="Papain-like_cys_pep_sf"/>
</dbReference>